<dbReference type="KEGG" id="crg:105327686"/>
<dbReference type="InterPro" id="IPR001841">
    <property type="entry name" value="Znf_RING"/>
</dbReference>
<dbReference type="Pfam" id="PF01436">
    <property type="entry name" value="NHL"/>
    <property type="match status" value="1"/>
</dbReference>
<dbReference type="CDD" id="cd19757">
    <property type="entry name" value="Bbox1"/>
    <property type="match status" value="1"/>
</dbReference>
<keyword evidence="1" id="KW-0597">Phosphoprotein</keyword>
<dbReference type="InterPro" id="IPR011042">
    <property type="entry name" value="6-blade_b-propeller_TolB-like"/>
</dbReference>
<dbReference type="SUPFAM" id="SSF101898">
    <property type="entry name" value="NHL repeat"/>
    <property type="match status" value="1"/>
</dbReference>
<dbReference type="Gene3D" id="2.120.10.30">
    <property type="entry name" value="TolB, C-terminal domain"/>
    <property type="match status" value="1"/>
</dbReference>
<organism evidence="6">
    <name type="scientific">Magallana gigas</name>
    <name type="common">Pacific oyster</name>
    <name type="synonym">Crassostrea gigas</name>
    <dbReference type="NCBI Taxonomy" id="29159"/>
    <lineage>
        <taxon>Eukaryota</taxon>
        <taxon>Metazoa</taxon>
        <taxon>Spiralia</taxon>
        <taxon>Lophotrochozoa</taxon>
        <taxon>Mollusca</taxon>
        <taxon>Bivalvia</taxon>
        <taxon>Autobranchia</taxon>
        <taxon>Pteriomorphia</taxon>
        <taxon>Ostreida</taxon>
        <taxon>Ostreoidea</taxon>
        <taxon>Ostreidae</taxon>
        <taxon>Magallana</taxon>
    </lineage>
</organism>
<sequence>MSKGKNRQRTLDLILNNLKCYLCLEEFKDPRLLNCHHSFCKECLDGYITTCCEDGVLECPLCESEMKVPEKGARALRRNYFYQLQEQSIGEFCQVCGEEEEAKKHCIECNQDFCASCVKSHAGMTATREHHLLKVGQSASKQQIKHTLFCKTHPEERLLYQCKVCKDLVCQHCNATTHKQHASNYVKDVADSNRAKLKGIVNSEEYVNYLCWLAEKKMEISQEISRFKGAQHTAEDAIQKHSEMLHHLVEIVKNDLMGKVKDMMKERVTPIKGQIKDLDRKILSAATIYQFAKNVSLQGDDIAVVGYSHKLVAKLDKMKSDYSIPTVKRGNTFYFDPKHIEEKDIRPLFGMVTPGIPVEKDLNPELLEDFEVENQGSVVSAILPLGDGRAWVVEGVEGVLKLYDNSGRVHKSLHLGLPADDIASGPNNTILVSCNSGKVIKTVDKQLQQTTLLSTPVCARGLAMDQKSGIVYICMTEKNAFFDHDATHNNKVVKTMTGENKRWELPDILEFSAHPTVEYPARVVITKNSFIAISDWKRECVTVLNPSGHIQAEYYGLKKNAENYFNPRGLCSDPDNGYIYVTDYNNSRIMRLDESGNMFDVVLNKSDKIFKPWSVALGQDGVLWVGSRNGKMSVYHLN</sequence>
<evidence type="ECO:0000256" key="4">
    <source>
        <dbReference type="ARBA" id="ARBA00022771"/>
    </source>
</evidence>
<dbReference type="Gene3D" id="3.30.40.10">
    <property type="entry name" value="Zinc/RING finger domain, C3HC4 (zinc finger)"/>
    <property type="match status" value="1"/>
</dbReference>
<dbReference type="HOGENOM" id="CLU_008645_6_1_1"/>
<proteinExistence type="predicted"/>
<dbReference type="EMBL" id="JH816290">
    <property type="protein sequence ID" value="EKC43070.1"/>
    <property type="molecule type" value="Genomic_DNA"/>
</dbReference>
<dbReference type="AlphaFoldDB" id="K1RNC0"/>
<protein>
    <submittedName>
        <fullName evidence="6">Tripartite motif-containing protein 45</fullName>
    </submittedName>
</protein>
<accession>K1RNC0</accession>
<dbReference type="InterPro" id="IPR027370">
    <property type="entry name" value="Znf-RING_euk"/>
</dbReference>
<evidence type="ECO:0000256" key="5">
    <source>
        <dbReference type="ARBA" id="ARBA00022833"/>
    </source>
</evidence>
<keyword evidence="5" id="KW-0862">Zinc</keyword>
<dbReference type="InterPro" id="IPR001258">
    <property type="entry name" value="NHL_repeat"/>
</dbReference>
<dbReference type="SMART" id="SM00184">
    <property type="entry name" value="RING"/>
    <property type="match status" value="2"/>
</dbReference>
<dbReference type="PROSITE" id="PS50119">
    <property type="entry name" value="ZF_BBOX"/>
    <property type="match status" value="2"/>
</dbReference>
<reference evidence="6" key="1">
    <citation type="journal article" date="2012" name="Nature">
        <title>The oyster genome reveals stress adaptation and complexity of shell formation.</title>
        <authorList>
            <person name="Zhang G."/>
            <person name="Fang X."/>
            <person name="Guo X."/>
            <person name="Li L."/>
            <person name="Luo R."/>
            <person name="Xu F."/>
            <person name="Yang P."/>
            <person name="Zhang L."/>
            <person name="Wang X."/>
            <person name="Qi H."/>
            <person name="Xiong Z."/>
            <person name="Que H."/>
            <person name="Xie Y."/>
            <person name="Holland P.W."/>
            <person name="Paps J."/>
            <person name="Zhu Y."/>
            <person name="Wu F."/>
            <person name="Chen Y."/>
            <person name="Wang J."/>
            <person name="Peng C."/>
            <person name="Meng J."/>
            <person name="Yang L."/>
            <person name="Liu J."/>
            <person name="Wen B."/>
            <person name="Zhang N."/>
            <person name="Huang Z."/>
            <person name="Zhu Q."/>
            <person name="Feng Y."/>
            <person name="Mount A."/>
            <person name="Hedgecock D."/>
            <person name="Xu Z."/>
            <person name="Liu Y."/>
            <person name="Domazet-Loso T."/>
            <person name="Du Y."/>
            <person name="Sun X."/>
            <person name="Zhang S."/>
            <person name="Liu B."/>
            <person name="Cheng P."/>
            <person name="Jiang X."/>
            <person name="Li J."/>
            <person name="Fan D."/>
            <person name="Wang W."/>
            <person name="Fu W."/>
            <person name="Wang T."/>
            <person name="Wang B."/>
            <person name="Zhang J."/>
            <person name="Peng Z."/>
            <person name="Li Y."/>
            <person name="Li N."/>
            <person name="Wang J."/>
            <person name="Chen M."/>
            <person name="He Y."/>
            <person name="Tan F."/>
            <person name="Song X."/>
            <person name="Zheng Q."/>
            <person name="Huang R."/>
            <person name="Yang H."/>
            <person name="Du X."/>
            <person name="Chen L."/>
            <person name="Yang M."/>
            <person name="Gaffney P.M."/>
            <person name="Wang S."/>
            <person name="Luo L."/>
            <person name="She Z."/>
            <person name="Ming Y."/>
            <person name="Huang W."/>
            <person name="Zhang S."/>
            <person name="Huang B."/>
            <person name="Zhang Y."/>
            <person name="Qu T."/>
            <person name="Ni P."/>
            <person name="Miao G."/>
            <person name="Wang J."/>
            <person name="Wang Q."/>
            <person name="Steinberg C.E."/>
            <person name="Wang H."/>
            <person name="Li N."/>
            <person name="Qian L."/>
            <person name="Zhang G."/>
            <person name="Li Y."/>
            <person name="Yang H."/>
            <person name="Liu X."/>
            <person name="Wang J."/>
            <person name="Yin Y."/>
            <person name="Wang J."/>
        </authorList>
    </citation>
    <scope>NUCLEOTIDE SEQUENCE [LARGE SCALE GENOMIC DNA]</scope>
    <source>
        <strain evidence="6">05x7-T-G4-1.051#20</strain>
    </source>
</reference>
<gene>
    <name evidence="6" type="ORF">CGI_10015528</name>
</gene>
<dbReference type="InterPro" id="IPR047153">
    <property type="entry name" value="TRIM45/56/19-like"/>
</dbReference>
<dbReference type="PROSITE" id="PS50089">
    <property type="entry name" value="ZF_RING_2"/>
    <property type="match status" value="1"/>
</dbReference>
<dbReference type="Pfam" id="PF13445">
    <property type="entry name" value="zf-RING_UBOX"/>
    <property type="match status" value="1"/>
</dbReference>
<dbReference type="InterPro" id="IPR013083">
    <property type="entry name" value="Znf_RING/FYVE/PHD"/>
</dbReference>
<keyword evidence="4" id="KW-0863">Zinc-finger</keyword>
<dbReference type="InParanoid" id="K1RNC0"/>
<keyword evidence="3" id="KW-0677">Repeat</keyword>
<dbReference type="SUPFAM" id="SSF57845">
    <property type="entry name" value="B-box zinc-binding domain"/>
    <property type="match status" value="1"/>
</dbReference>
<dbReference type="SUPFAM" id="SSF57850">
    <property type="entry name" value="RING/U-box"/>
    <property type="match status" value="1"/>
</dbReference>
<evidence type="ECO:0000256" key="1">
    <source>
        <dbReference type="ARBA" id="ARBA00022553"/>
    </source>
</evidence>
<dbReference type="PANTHER" id="PTHR25462">
    <property type="entry name" value="BONUS, ISOFORM C-RELATED"/>
    <property type="match status" value="1"/>
</dbReference>
<evidence type="ECO:0000256" key="2">
    <source>
        <dbReference type="ARBA" id="ARBA00022723"/>
    </source>
</evidence>
<dbReference type="Gene3D" id="3.30.160.60">
    <property type="entry name" value="Classic Zinc Finger"/>
    <property type="match status" value="1"/>
</dbReference>
<dbReference type="PROSITE" id="PS00518">
    <property type="entry name" value="ZF_RING_1"/>
    <property type="match status" value="1"/>
</dbReference>
<dbReference type="PANTHER" id="PTHR25462:SF296">
    <property type="entry name" value="MEIOTIC P26, ISOFORM F"/>
    <property type="match status" value="1"/>
</dbReference>
<keyword evidence="2" id="KW-0479">Metal-binding</keyword>
<dbReference type="GO" id="GO:0008270">
    <property type="term" value="F:zinc ion binding"/>
    <property type="evidence" value="ECO:0007669"/>
    <property type="project" value="UniProtKB-KW"/>
</dbReference>
<name>K1RNC0_MAGGI</name>
<evidence type="ECO:0000256" key="3">
    <source>
        <dbReference type="ARBA" id="ARBA00022737"/>
    </source>
</evidence>
<dbReference type="OrthoDB" id="6046858at2759"/>
<dbReference type="InterPro" id="IPR017907">
    <property type="entry name" value="Znf_RING_CS"/>
</dbReference>
<dbReference type="InterPro" id="IPR000315">
    <property type="entry name" value="Znf_B-box"/>
</dbReference>
<evidence type="ECO:0000313" key="6">
    <source>
        <dbReference type="EMBL" id="EKC43070.1"/>
    </source>
</evidence>